<reference evidence="8" key="1">
    <citation type="submission" date="2024-03" db="EMBL/GenBank/DDBJ databases">
        <title>WGS assembly of Saponaria officinalis var. Norfolk2.</title>
        <authorList>
            <person name="Jenkins J."/>
            <person name="Shu S."/>
            <person name="Grimwood J."/>
            <person name="Barry K."/>
            <person name="Goodstein D."/>
            <person name="Schmutz J."/>
            <person name="Leebens-Mack J."/>
            <person name="Osbourn A."/>
        </authorList>
    </citation>
    <scope>NUCLEOTIDE SEQUENCE [LARGE SCALE GENOMIC DNA]</scope>
    <source>
        <strain evidence="8">JIC</strain>
    </source>
</reference>
<feature type="domain" description="Mur ligase central" evidence="7">
    <location>
        <begin position="99"/>
        <end position="344"/>
    </location>
</feature>
<dbReference type="AlphaFoldDB" id="A0AAW1KVQ4"/>
<keyword evidence="9" id="KW-1185">Reference proteome</keyword>
<dbReference type="PANTHER" id="PTHR11136">
    <property type="entry name" value="FOLYLPOLYGLUTAMATE SYNTHASE-RELATED"/>
    <property type="match status" value="1"/>
</dbReference>
<comment type="similarity">
    <text evidence="1">Belongs to the folylpolyglutamate synthase family.</text>
</comment>
<comment type="caution">
    <text evidence="8">The sequence shown here is derived from an EMBL/GenBank/DDBJ whole genome shotgun (WGS) entry which is preliminary data.</text>
</comment>
<proteinExistence type="inferred from homology"/>
<dbReference type="Gene3D" id="3.40.1190.10">
    <property type="entry name" value="Mur-like, catalytic domain"/>
    <property type="match status" value="1"/>
</dbReference>
<evidence type="ECO:0000256" key="6">
    <source>
        <dbReference type="ARBA" id="ARBA00022842"/>
    </source>
</evidence>
<evidence type="ECO:0000256" key="4">
    <source>
        <dbReference type="ARBA" id="ARBA00022741"/>
    </source>
</evidence>
<dbReference type="InterPro" id="IPR001645">
    <property type="entry name" value="Folylpolyglutamate_synth"/>
</dbReference>
<evidence type="ECO:0000256" key="2">
    <source>
        <dbReference type="ARBA" id="ARBA00022598"/>
    </source>
</evidence>
<dbReference type="GO" id="GO:0005737">
    <property type="term" value="C:cytoplasm"/>
    <property type="evidence" value="ECO:0007669"/>
    <property type="project" value="TreeGrafter"/>
</dbReference>
<dbReference type="PANTHER" id="PTHR11136:SF0">
    <property type="entry name" value="DIHYDROFOLATE SYNTHETASE-RELATED"/>
    <property type="match status" value="1"/>
</dbReference>
<dbReference type="GO" id="GO:0005524">
    <property type="term" value="F:ATP binding"/>
    <property type="evidence" value="ECO:0007669"/>
    <property type="project" value="UniProtKB-KW"/>
</dbReference>
<evidence type="ECO:0000256" key="1">
    <source>
        <dbReference type="ARBA" id="ARBA00008276"/>
    </source>
</evidence>
<dbReference type="InterPro" id="IPR013221">
    <property type="entry name" value="Mur_ligase_cen"/>
</dbReference>
<dbReference type="GO" id="GO:0008841">
    <property type="term" value="F:dihydrofolate synthase activity"/>
    <property type="evidence" value="ECO:0007669"/>
    <property type="project" value="TreeGrafter"/>
</dbReference>
<evidence type="ECO:0000256" key="5">
    <source>
        <dbReference type="ARBA" id="ARBA00022840"/>
    </source>
</evidence>
<keyword evidence="5" id="KW-0067">ATP-binding</keyword>
<dbReference type="Proteomes" id="UP001443914">
    <property type="component" value="Unassembled WGS sequence"/>
</dbReference>
<evidence type="ECO:0000313" key="8">
    <source>
        <dbReference type="EMBL" id="KAK9724733.1"/>
    </source>
</evidence>
<dbReference type="GO" id="GO:0046872">
    <property type="term" value="F:metal ion binding"/>
    <property type="evidence" value="ECO:0007669"/>
    <property type="project" value="UniProtKB-KW"/>
</dbReference>
<dbReference type="Pfam" id="PF08245">
    <property type="entry name" value="Mur_ligase_M"/>
    <property type="match status" value="1"/>
</dbReference>
<keyword evidence="6" id="KW-0460">Magnesium</keyword>
<dbReference type="InterPro" id="IPR036565">
    <property type="entry name" value="Mur-like_cat_sf"/>
</dbReference>
<accession>A0AAW1KVQ4</accession>
<dbReference type="GO" id="GO:0004326">
    <property type="term" value="F:tetrahydrofolylpolyglutamate synthase activity"/>
    <property type="evidence" value="ECO:0007669"/>
    <property type="project" value="InterPro"/>
</dbReference>
<dbReference type="SUPFAM" id="SSF53623">
    <property type="entry name" value="MurD-like peptide ligases, catalytic domain"/>
    <property type="match status" value="1"/>
</dbReference>
<name>A0AAW1KVQ4_SAPOF</name>
<dbReference type="InterPro" id="IPR036615">
    <property type="entry name" value="Mur_ligase_C_dom_sf"/>
</dbReference>
<keyword evidence="3" id="KW-0479">Metal-binding</keyword>
<dbReference type="PROSITE" id="PS01011">
    <property type="entry name" value="FOLYLPOLYGLU_SYNT_1"/>
    <property type="match status" value="1"/>
</dbReference>
<dbReference type="Gene3D" id="3.90.190.20">
    <property type="entry name" value="Mur ligase, C-terminal domain"/>
    <property type="match status" value="1"/>
</dbReference>
<protein>
    <recommendedName>
        <fullName evidence="7">Mur ligase central domain-containing protein</fullName>
    </recommendedName>
</protein>
<dbReference type="EMBL" id="JBDFQZ010000005">
    <property type="protein sequence ID" value="KAK9724733.1"/>
    <property type="molecule type" value="Genomic_DNA"/>
</dbReference>
<keyword evidence="2" id="KW-0436">Ligase</keyword>
<keyword evidence="4" id="KW-0547">Nucleotide-binding</keyword>
<sequence>MEAFSYFHQYAKLSRQNCLAISSIFPCLKLRCIRTFCTFSECEQTREVVEYLDNLKNYEKSGVPENAGTDTNDGFDLGRMRRLMDRLGNPQSKYKVVHIAGTKGKGSTSAFLSNILRAEGYSVGCYSSPHIRTIRERMSVGTHDKPVSTDKLCYTFHRIRKILDQAVAYERGFLTHFEVLTALAFTVFADQNVDIAVVEAGLGGARDATNIVSNTELAAAVITTIGMEHLAALGGSLESIALAKSGIIKHGCPVILGGPFVPHIEQIIRNRALEMSSPVISASESGKKSCINGFGIMNEKLRQSCDIIIQIEKRIPLSVELRDVNILMFGHHQLQNALTATCAALCLRDQGWKISDAAVCSALESTQLLGRSQFLTKEEIRELGLCGSMVLLDGAHTQESAKALVNTISTVCEDSELILIVAMASDKDHVGFARELLMGLSFKAIFLTEVNIAGGKSRNASALFLRDIWMKACSEIGVKLTDEDLMYDLTSLDAFIPSPSTSTKMILAAGSSVLSCLRAGHKILQAKTGTKPGIIVVTGSLHIVSSVLASIDS</sequence>
<dbReference type="NCBIfam" id="TIGR01499">
    <property type="entry name" value="folC"/>
    <property type="match status" value="1"/>
</dbReference>
<evidence type="ECO:0000313" key="9">
    <source>
        <dbReference type="Proteomes" id="UP001443914"/>
    </source>
</evidence>
<dbReference type="SUPFAM" id="SSF53244">
    <property type="entry name" value="MurD-like peptide ligases, peptide-binding domain"/>
    <property type="match status" value="1"/>
</dbReference>
<gene>
    <name evidence="8" type="ORF">RND81_05G095200</name>
</gene>
<organism evidence="8 9">
    <name type="scientific">Saponaria officinalis</name>
    <name type="common">Common soapwort</name>
    <name type="synonym">Lychnis saponaria</name>
    <dbReference type="NCBI Taxonomy" id="3572"/>
    <lineage>
        <taxon>Eukaryota</taxon>
        <taxon>Viridiplantae</taxon>
        <taxon>Streptophyta</taxon>
        <taxon>Embryophyta</taxon>
        <taxon>Tracheophyta</taxon>
        <taxon>Spermatophyta</taxon>
        <taxon>Magnoliopsida</taxon>
        <taxon>eudicotyledons</taxon>
        <taxon>Gunneridae</taxon>
        <taxon>Pentapetalae</taxon>
        <taxon>Caryophyllales</taxon>
        <taxon>Caryophyllaceae</taxon>
        <taxon>Caryophylleae</taxon>
        <taxon>Saponaria</taxon>
    </lineage>
</organism>
<dbReference type="PROSITE" id="PS01012">
    <property type="entry name" value="FOLYLPOLYGLU_SYNT_2"/>
    <property type="match status" value="1"/>
</dbReference>
<dbReference type="FunFam" id="3.40.1190.10:FF:000012">
    <property type="entry name" value="Dihydrofolate synthetase"/>
    <property type="match status" value="1"/>
</dbReference>
<evidence type="ECO:0000256" key="3">
    <source>
        <dbReference type="ARBA" id="ARBA00022723"/>
    </source>
</evidence>
<dbReference type="InterPro" id="IPR018109">
    <property type="entry name" value="Folylpolyglutamate_synth_CS"/>
</dbReference>
<evidence type="ECO:0000259" key="7">
    <source>
        <dbReference type="Pfam" id="PF08245"/>
    </source>
</evidence>